<keyword evidence="3" id="KW-1185">Reference proteome</keyword>
<evidence type="ECO:0000259" key="1">
    <source>
        <dbReference type="Pfam" id="PF06855"/>
    </source>
</evidence>
<dbReference type="EMBL" id="JACHON010000001">
    <property type="protein sequence ID" value="MBB6511599.1"/>
    <property type="molecule type" value="Genomic_DNA"/>
</dbReference>
<gene>
    <name evidence="2" type="ORF">GGQ92_000366</name>
</gene>
<dbReference type="InterPro" id="IPR010673">
    <property type="entry name" value="UPF0346"/>
</dbReference>
<sequence>MKSFYHFMMRYRGNKVKNEEKQLADWMFLDTSFPKQSTTYDEVSDYLEWNSPFPDAIRTFDRLWDEYIEIEGD</sequence>
<dbReference type="Proteomes" id="UP000572212">
    <property type="component" value="Unassembled WGS sequence"/>
</dbReference>
<evidence type="ECO:0000313" key="3">
    <source>
        <dbReference type="Proteomes" id="UP000572212"/>
    </source>
</evidence>
<dbReference type="NCBIfam" id="NF010193">
    <property type="entry name" value="PRK13672.1"/>
    <property type="match status" value="1"/>
</dbReference>
<organism evidence="2 3">
    <name type="scientific">Gracilibacillus halotolerans</name>
    <dbReference type="NCBI Taxonomy" id="74386"/>
    <lineage>
        <taxon>Bacteria</taxon>
        <taxon>Bacillati</taxon>
        <taxon>Bacillota</taxon>
        <taxon>Bacilli</taxon>
        <taxon>Bacillales</taxon>
        <taxon>Bacillaceae</taxon>
        <taxon>Gracilibacillus</taxon>
    </lineage>
</organism>
<dbReference type="Pfam" id="PF06855">
    <property type="entry name" value="YozE_SAM_like"/>
    <property type="match status" value="1"/>
</dbReference>
<dbReference type="Gene3D" id="1.10.150.260">
    <property type="entry name" value="YozE SAM-like"/>
    <property type="match status" value="1"/>
</dbReference>
<dbReference type="PIRSF" id="PIRSF037262">
    <property type="entry name" value="UCP037262"/>
    <property type="match status" value="1"/>
</dbReference>
<dbReference type="AlphaFoldDB" id="A0A841RGJ9"/>
<name>A0A841RGJ9_9BACI</name>
<comment type="caution">
    <text evidence="2">The sequence shown here is derived from an EMBL/GenBank/DDBJ whole genome shotgun (WGS) entry which is preliminary data.</text>
</comment>
<reference evidence="2 3" key="1">
    <citation type="submission" date="2020-08" db="EMBL/GenBank/DDBJ databases">
        <title>Genomic Encyclopedia of Type Strains, Phase IV (KMG-IV): sequencing the most valuable type-strain genomes for metagenomic binning, comparative biology and taxonomic classification.</title>
        <authorList>
            <person name="Goeker M."/>
        </authorList>
    </citation>
    <scope>NUCLEOTIDE SEQUENCE [LARGE SCALE GENOMIC DNA]</scope>
    <source>
        <strain evidence="2 3">DSM 11805</strain>
    </source>
</reference>
<dbReference type="InterPro" id="IPR036806">
    <property type="entry name" value="YozE_SAM-like_sf"/>
</dbReference>
<dbReference type="RefSeq" id="WP_184243972.1">
    <property type="nucleotide sequence ID" value="NZ_BAAACU010000022.1"/>
</dbReference>
<protein>
    <submittedName>
        <fullName evidence="2">Uncharacterized protein YozE (UPF0346 family)</fullName>
    </submittedName>
</protein>
<accession>A0A841RGJ9</accession>
<evidence type="ECO:0000313" key="2">
    <source>
        <dbReference type="EMBL" id="MBB6511599.1"/>
    </source>
</evidence>
<proteinExistence type="predicted"/>
<dbReference type="InterPro" id="IPR023089">
    <property type="entry name" value="YozE_SAM-like"/>
</dbReference>
<feature type="domain" description="YozE SAM-like" evidence="1">
    <location>
        <begin position="3"/>
        <end position="69"/>
    </location>
</feature>
<dbReference type="SUPFAM" id="SSF140652">
    <property type="entry name" value="YozE-like"/>
    <property type="match status" value="1"/>
</dbReference>